<evidence type="ECO:0000256" key="1">
    <source>
        <dbReference type="ARBA" id="ARBA00022723"/>
    </source>
</evidence>
<keyword evidence="3" id="KW-0862">Zinc</keyword>
<evidence type="ECO:0000256" key="2">
    <source>
        <dbReference type="ARBA" id="ARBA00022771"/>
    </source>
</evidence>
<dbReference type="SUPFAM" id="SSF57716">
    <property type="entry name" value="Glucocorticoid receptor-like (DNA-binding domain)"/>
    <property type="match status" value="1"/>
</dbReference>
<dbReference type="Proteomes" id="UP000002710">
    <property type="component" value="Chromosome"/>
</dbReference>
<dbReference type="GO" id="GO:0008270">
    <property type="term" value="F:zinc ion binding"/>
    <property type="evidence" value="ECO:0007669"/>
    <property type="project" value="UniProtKB-KW"/>
</dbReference>
<dbReference type="HOGENOM" id="CLU_158637_3_0_7"/>
<organism evidence="6 7">
    <name type="scientific">Oleidesulfovibrio alaskensis (strain ATCC BAA-1058 / DSM 17464 / G20)</name>
    <name type="common">Desulfovibrio alaskensis</name>
    <dbReference type="NCBI Taxonomy" id="207559"/>
    <lineage>
        <taxon>Bacteria</taxon>
        <taxon>Pseudomonadati</taxon>
        <taxon>Thermodesulfobacteriota</taxon>
        <taxon>Desulfovibrionia</taxon>
        <taxon>Desulfovibrionales</taxon>
        <taxon>Desulfovibrionaceae</taxon>
        <taxon>Oleidesulfovibrio</taxon>
    </lineage>
</organism>
<keyword evidence="7" id="KW-1185">Reference proteome</keyword>
<feature type="domain" description="Zinc finger DksA/TraR C4-type" evidence="5">
    <location>
        <begin position="41"/>
        <end position="71"/>
    </location>
</feature>
<proteinExistence type="predicted"/>
<dbReference type="PROSITE" id="PS51128">
    <property type="entry name" value="ZF_DKSA_2"/>
    <property type="match status" value="1"/>
</dbReference>
<dbReference type="AlphaFoldDB" id="Q30YD0"/>
<dbReference type="InterPro" id="IPR012783">
    <property type="entry name" value="Znf_C4_TraR"/>
</dbReference>
<dbReference type="KEGG" id="dde:Dde_2519"/>
<dbReference type="NCBIfam" id="TIGR02419">
    <property type="entry name" value="C4_traR_proteo"/>
    <property type="match status" value="1"/>
</dbReference>
<gene>
    <name evidence="6" type="ordered locus">Dde_2519</name>
</gene>
<keyword evidence="2" id="KW-0863">Zinc-finger</keyword>
<dbReference type="GO" id="GO:1900378">
    <property type="term" value="P:positive regulation of secondary metabolite biosynthetic process"/>
    <property type="evidence" value="ECO:0007669"/>
    <property type="project" value="TreeGrafter"/>
</dbReference>
<evidence type="ECO:0000313" key="7">
    <source>
        <dbReference type="Proteomes" id="UP000002710"/>
    </source>
</evidence>
<accession>Q30YD0</accession>
<name>Q30YD0_OLEA2</name>
<feature type="zinc finger region" description="dksA C4-type" evidence="4">
    <location>
        <begin position="42"/>
        <end position="66"/>
    </location>
</feature>
<reference evidence="6 7" key="1">
    <citation type="journal article" date="2011" name="J. Bacteriol.">
        <title>Complete genome sequence and updated annotation of Desulfovibrio alaskensis G20.</title>
        <authorList>
            <person name="Hauser L.J."/>
            <person name="Land M.L."/>
            <person name="Brown S.D."/>
            <person name="Larimer F."/>
            <person name="Keller K.L."/>
            <person name="Rapp-Giles B.J."/>
            <person name="Price M.N."/>
            <person name="Lin M."/>
            <person name="Bruce D.C."/>
            <person name="Detter J.C."/>
            <person name="Tapia R."/>
            <person name="Han C.S."/>
            <person name="Goodwin L.A."/>
            <person name="Cheng J.F."/>
            <person name="Pitluck S."/>
            <person name="Copeland A."/>
            <person name="Lucas S."/>
            <person name="Nolan M."/>
            <person name="Lapidus A.L."/>
            <person name="Palumbo A.V."/>
            <person name="Wall J.D."/>
        </authorList>
    </citation>
    <scope>NUCLEOTIDE SEQUENCE [LARGE SCALE GENOMIC DNA]</scope>
    <source>
        <strain evidence="7">ATCC BAA 1058 / DSM 17464 / G20</strain>
    </source>
</reference>
<dbReference type="InterPro" id="IPR000962">
    <property type="entry name" value="Znf_DskA_TraR"/>
</dbReference>
<protein>
    <submittedName>
        <fullName evidence="6">Phage/conjugal plasmid C-4 type zinc finger protein, TraR family</fullName>
    </submittedName>
</protein>
<dbReference type="Pfam" id="PF01258">
    <property type="entry name" value="zf-dskA_traR"/>
    <property type="match status" value="1"/>
</dbReference>
<evidence type="ECO:0000256" key="3">
    <source>
        <dbReference type="ARBA" id="ARBA00022833"/>
    </source>
</evidence>
<dbReference type="Gene3D" id="1.20.120.910">
    <property type="entry name" value="DksA, coiled-coil domain"/>
    <property type="match status" value="1"/>
</dbReference>
<dbReference type="RefSeq" id="WP_011368370.1">
    <property type="nucleotide sequence ID" value="NC_007519.1"/>
</dbReference>
<dbReference type="eggNOG" id="COG1734">
    <property type="taxonomic scope" value="Bacteria"/>
</dbReference>
<dbReference type="EMBL" id="CP000112">
    <property type="protein sequence ID" value="ABB39316.1"/>
    <property type="molecule type" value="Genomic_DNA"/>
</dbReference>
<evidence type="ECO:0000313" key="6">
    <source>
        <dbReference type="EMBL" id="ABB39316.1"/>
    </source>
</evidence>
<dbReference type="PANTHER" id="PTHR38777">
    <property type="entry name" value="FELS-2 PROPHAGE PROTEIN"/>
    <property type="match status" value="1"/>
</dbReference>
<dbReference type="PANTHER" id="PTHR38777:SF1">
    <property type="entry name" value="DNAK SUPPRESSOR PROTEIN"/>
    <property type="match status" value="1"/>
</dbReference>
<evidence type="ECO:0000256" key="4">
    <source>
        <dbReference type="PROSITE-ProRule" id="PRU00510"/>
    </source>
</evidence>
<keyword evidence="1" id="KW-0479">Metal-binding</keyword>
<dbReference type="STRING" id="207559.Dde_2519"/>
<evidence type="ECO:0000259" key="5">
    <source>
        <dbReference type="Pfam" id="PF01258"/>
    </source>
</evidence>
<sequence>MPDMFDQASDLETREREAAISMARSRLSGGPGPEWIDGRPHCRECGEEIPAARINALPNCSLCRDCQQEMENN</sequence>